<comment type="caution">
    <text evidence="1">The sequence shown here is derived from an EMBL/GenBank/DDBJ whole genome shotgun (WGS) entry which is preliminary data.</text>
</comment>
<protein>
    <submittedName>
        <fullName evidence="1">Uncharacterized protein</fullName>
    </submittedName>
</protein>
<evidence type="ECO:0000313" key="1">
    <source>
        <dbReference type="EMBL" id="KAJ8603482.1"/>
    </source>
</evidence>
<gene>
    <name evidence="1" type="ORF">CTAYLR_005130</name>
</gene>
<dbReference type="AlphaFoldDB" id="A0AAD7UDU5"/>
<reference evidence="1" key="1">
    <citation type="submission" date="2023-01" db="EMBL/GenBank/DDBJ databases">
        <title>Metagenome sequencing of chrysophaentin producing Chrysophaeum taylorii.</title>
        <authorList>
            <person name="Davison J."/>
            <person name="Bewley C."/>
        </authorList>
    </citation>
    <scope>NUCLEOTIDE SEQUENCE</scope>
    <source>
        <strain evidence="1">NIES-1699</strain>
    </source>
</reference>
<sequence length="331" mass="36203">MLRAVVVCEAARTAIWREALQGSFDEVAVGLEAAMVEPHRTVVIGESDLSSLPRGLFGWAAVAPASWPVTPATNFMLAFCESLEEAVGCPPGTEVVVSPYDVINTLERACAAPRANPRGPSTVLGFGSLLSEASARTTFPKLSNFRLVRLRGWRRVFAHSPSVFFERGIADAATGEVASLSVEVQPDASIIVAAFDVDIDQDAWDKFCEREEEFDILEVPYDDARNSGILCTRSSDAAYVAKWGRDRYDAKYKHLGSNIWDHPRDSNLRPCAVYLRHCVLAVTKAGPLALDSFLDDTFLVDRTTPLRAYLAANPHVMDARPPPDLASRYSG</sequence>
<proteinExistence type="predicted"/>
<dbReference type="EMBL" id="JAQMWT010000350">
    <property type="protein sequence ID" value="KAJ8603482.1"/>
    <property type="molecule type" value="Genomic_DNA"/>
</dbReference>
<dbReference type="Proteomes" id="UP001230188">
    <property type="component" value="Unassembled WGS sequence"/>
</dbReference>
<accession>A0AAD7UDU5</accession>
<organism evidence="1 2">
    <name type="scientific">Chrysophaeum taylorii</name>
    <dbReference type="NCBI Taxonomy" id="2483200"/>
    <lineage>
        <taxon>Eukaryota</taxon>
        <taxon>Sar</taxon>
        <taxon>Stramenopiles</taxon>
        <taxon>Ochrophyta</taxon>
        <taxon>Pelagophyceae</taxon>
        <taxon>Pelagomonadales</taxon>
        <taxon>Pelagomonadaceae</taxon>
        <taxon>Chrysophaeum</taxon>
    </lineage>
</organism>
<name>A0AAD7UDU5_9STRA</name>
<dbReference type="PANTHER" id="PTHR35748:SF1">
    <property type="entry name" value="OS05G0358400 PROTEIN"/>
    <property type="match status" value="1"/>
</dbReference>
<dbReference type="PANTHER" id="PTHR35748">
    <property type="entry name" value="OS05G0358400 PROTEIN"/>
    <property type="match status" value="1"/>
</dbReference>
<evidence type="ECO:0000313" key="2">
    <source>
        <dbReference type="Proteomes" id="UP001230188"/>
    </source>
</evidence>
<keyword evidence="2" id="KW-1185">Reference proteome</keyword>